<proteinExistence type="predicted"/>
<dbReference type="Proteomes" id="UP000078540">
    <property type="component" value="Unassembled WGS sequence"/>
</dbReference>
<dbReference type="EMBL" id="KQ976574">
    <property type="protein sequence ID" value="KYM80220.1"/>
    <property type="molecule type" value="Genomic_DNA"/>
</dbReference>
<keyword evidence="2" id="KW-1185">Reference proteome</keyword>
<protein>
    <submittedName>
        <fullName evidence="1">Uncharacterized protein</fullName>
    </submittedName>
</protein>
<sequence>MALKRPCTYEFSKGYTGVAEALGNWGFSNRPCSAGQELQRLKRSNRPVTCVKYDRRYDPEAWYVKPSPNECKPAWTFPTKRPLITYCSTATIFKTSNLLEIGSDIKVAFPDRSYVHQGVCIHSFNEFNYLKRTSRIFITDRYYHINFGYILYLLVDTPYNYIIYF</sequence>
<accession>A0A195B7J8</accession>
<reference evidence="1 2" key="1">
    <citation type="submission" date="2015-09" db="EMBL/GenBank/DDBJ databases">
        <title>Atta colombica WGS genome.</title>
        <authorList>
            <person name="Nygaard S."/>
            <person name="Hu H."/>
            <person name="Boomsma J."/>
            <person name="Zhang G."/>
        </authorList>
    </citation>
    <scope>NUCLEOTIDE SEQUENCE [LARGE SCALE GENOMIC DNA]</scope>
    <source>
        <strain evidence="1">Treedump-2</strain>
        <tissue evidence="1">Whole body</tissue>
    </source>
</reference>
<evidence type="ECO:0000313" key="1">
    <source>
        <dbReference type="EMBL" id="KYM80220.1"/>
    </source>
</evidence>
<evidence type="ECO:0000313" key="2">
    <source>
        <dbReference type="Proteomes" id="UP000078540"/>
    </source>
</evidence>
<organism evidence="1 2">
    <name type="scientific">Atta colombica</name>
    <dbReference type="NCBI Taxonomy" id="520822"/>
    <lineage>
        <taxon>Eukaryota</taxon>
        <taxon>Metazoa</taxon>
        <taxon>Ecdysozoa</taxon>
        <taxon>Arthropoda</taxon>
        <taxon>Hexapoda</taxon>
        <taxon>Insecta</taxon>
        <taxon>Pterygota</taxon>
        <taxon>Neoptera</taxon>
        <taxon>Endopterygota</taxon>
        <taxon>Hymenoptera</taxon>
        <taxon>Apocrita</taxon>
        <taxon>Aculeata</taxon>
        <taxon>Formicoidea</taxon>
        <taxon>Formicidae</taxon>
        <taxon>Myrmicinae</taxon>
        <taxon>Atta</taxon>
    </lineage>
</organism>
<dbReference type="AlphaFoldDB" id="A0A195B7J8"/>
<gene>
    <name evidence="1" type="ORF">ALC53_09314</name>
</gene>
<name>A0A195B7J8_9HYME</name>